<dbReference type="AlphaFoldDB" id="A0A3S3NYK0"/>
<dbReference type="GO" id="GO:0017171">
    <property type="term" value="F:serine hydrolase activity"/>
    <property type="evidence" value="ECO:0007669"/>
    <property type="project" value="TreeGrafter"/>
</dbReference>
<dbReference type="Proteomes" id="UP000285301">
    <property type="component" value="Unassembled WGS sequence"/>
</dbReference>
<accession>A0A3S3NYK0</accession>
<proteinExistence type="predicted"/>
<name>A0A3S3NYK0_9ACAR</name>
<dbReference type="STRING" id="1965070.A0A3S3NYK0"/>
<comment type="caution">
    <text evidence="2">The sequence shown here is derived from an EMBL/GenBank/DDBJ whole genome shotgun (WGS) entry which is preliminary data.</text>
</comment>
<dbReference type="OrthoDB" id="19657at2759"/>
<protein>
    <submittedName>
        <fullName evidence="2">Valacyclovir hydrolase-like protein</fullName>
    </submittedName>
</protein>
<keyword evidence="3" id="KW-1185">Reference proteome</keyword>
<reference evidence="2 3" key="1">
    <citation type="journal article" date="2018" name="Gigascience">
        <title>Genomes of trombidid mites reveal novel predicted allergens and laterally-transferred genes associated with secondary metabolism.</title>
        <authorList>
            <person name="Dong X."/>
            <person name="Chaisiri K."/>
            <person name="Xia D."/>
            <person name="Armstrong S.D."/>
            <person name="Fang Y."/>
            <person name="Donnelly M.J."/>
            <person name="Kadowaki T."/>
            <person name="McGarry J.W."/>
            <person name="Darby A.C."/>
            <person name="Makepeace B.L."/>
        </authorList>
    </citation>
    <scope>NUCLEOTIDE SEQUENCE [LARGE SCALE GENOMIC DNA]</scope>
    <source>
        <strain evidence="2">UoL-WK</strain>
    </source>
</reference>
<dbReference type="Gene3D" id="3.40.50.1820">
    <property type="entry name" value="alpha/beta hydrolase"/>
    <property type="match status" value="1"/>
</dbReference>
<feature type="domain" description="AB hydrolase-1" evidence="1">
    <location>
        <begin position="160"/>
        <end position="247"/>
    </location>
</feature>
<evidence type="ECO:0000313" key="2">
    <source>
        <dbReference type="EMBL" id="RWS11680.1"/>
    </source>
</evidence>
<sequence>INVKILSSLLLLQTMREGRIKVHDYNIYYEIHGDGENVILLLPGALGTIETEMRKIIELFSQEADLTVVAVDPPGYGKSMPPLKDFANHYRKDCDIFHNFMQKLGFKTYSLFGFSDGGRVGLIMAAKYVNEIKKVAVWATSAFITKSEKEYIKNILRDVSKWKQWKVAALEKVYGSQLQEYWGKFIDAYCEYDDIFTNDLKFIKCPVFILHGDKDPVIDKLHADYLAKNVTKAKVYHFPEGGHNIHDKYTEELCQLLITFVRENDCF</sequence>
<dbReference type="Pfam" id="PF00561">
    <property type="entry name" value="Abhydrolase_1"/>
    <property type="match status" value="2"/>
</dbReference>
<dbReference type="SUPFAM" id="SSF53474">
    <property type="entry name" value="alpha/beta-Hydrolases"/>
    <property type="match status" value="1"/>
</dbReference>
<feature type="non-terminal residue" evidence="2">
    <location>
        <position position="1"/>
    </location>
</feature>
<feature type="domain" description="AB hydrolase-1" evidence="1">
    <location>
        <begin position="37"/>
        <end position="152"/>
    </location>
</feature>
<organism evidence="2 3">
    <name type="scientific">Dinothrombium tinctorium</name>
    <dbReference type="NCBI Taxonomy" id="1965070"/>
    <lineage>
        <taxon>Eukaryota</taxon>
        <taxon>Metazoa</taxon>
        <taxon>Ecdysozoa</taxon>
        <taxon>Arthropoda</taxon>
        <taxon>Chelicerata</taxon>
        <taxon>Arachnida</taxon>
        <taxon>Acari</taxon>
        <taxon>Acariformes</taxon>
        <taxon>Trombidiformes</taxon>
        <taxon>Prostigmata</taxon>
        <taxon>Anystina</taxon>
        <taxon>Parasitengona</taxon>
        <taxon>Trombidioidea</taxon>
        <taxon>Trombidiidae</taxon>
        <taxon>Dinothrombium</taxon>
    </lineage>
</organism>
<dbReference type="PANTHER" id="PTHR46331">
    <property type="entry name" value="VALACYCLOVIR HYDROLASE"/>
    <property type="match status" value="1"/>
</dbReference>
<dbReference type="InterPro" id="IPR029058">
    <property type="entry name" value="AB_hydrolase_fold"/>
</dbReference>
<gene>
    <name evidence="2" type="ORF">B4U79_12691</name>
</gene>
<evidence type="ECO:0000259" key="1">
    <source>
        <dbReference type="Pfam" id="PF00561"/>
    </source>
</evidence>
<keyword evidence="2" id="KW-0378">Hydrolase</keyword>
<dbReference type="EMBL" id="NCKU01001604">
    <property type="protein sequence ID" value="RWS11680.1"/>
    <property type="molecule type" value="Genomic_DNA"/>
</dbReference>
<dbReference type="InterPro" id="IPR000073">
    <property type="entry name" value="AB_hydrolase_1"/>
</dbReference>
<dbReference type="PANTHER" id="PTHR46331:SF2">
    <property type="entry name" value="VALACYCLOVIR HYDROLASE"/>
    <property type="match status" value="1"/>
</dbReference>
<evidence type="ECO:0000313" key="3">
    <source>
        <dbReference type="Proteomes" id="UP000285301"/>
    </source>
</evidence>